<evidence type="ECO:0000313" key="2">
    <source>
        <dbReference type="Proteomes" id="UP001060085"/>
    </source>
</evidence>
<protein>
    <submittedName>
        <fullName evidence="1">Uncharacterized protein</fullName>
    </submittedName>
</protein>
<gene>
    <name evidence="1" type="ORF">M9H77_24791</name>
</gene>
<comment type="caution">
    <text evidence="1">The sequence shown here is derived from an EMBL/GenBank/DDBJ whole genome shotgun (WGS) entry which is preliminary data.</text>
</comment>
<proteinExistence type="predicted"/>
<name>A0ACC0A7L4_CATRO</name>
<organism evidence="1 2">
    <name type="scientific">Catharanthus roseus</name>
    <name type="common">Madagascar periwinkle</name>
    <name type="synonym">Vinca rosea</name>
    <dbReference type="NCBI Taxonomy" id="4058"/>
    <lineage>
        <taxon>Eukaryota</taxon>
        <taxon>Viridiplantae</taxon>
        <taxon>Streptophyta</taxon>
        <taxon>Embryophyta</taxon>
        <taxon>Tracheophyta</taxon>
        <taxon>Spermatophyta</taxon>
        <taxon>Magnoliopsida</taxon>
        <taxon>eudicotyledons</taxon>
        <taxon>Gunneridae</taxon>
        <taxon>Pentapetalae</taxon>
        <taxon>asterids</taxon>
        <taxon>lamiids</taxon>
        <taxon>Gentianales</taxon>
        <taxon>Apocynaceae</taxon>
        <taxon>Rauvolfioideae</taxon>
        <taxon>Vinceae</taxon>
        <taxon>Catharanthinae</taxon>
        <taxon>Catharanthus</taxon>
    </lineage>
</organism>
<reference evidence="2" key="1">
    <citation type="journal article" date="2023" name="Nat. Plants">
        <title>Single-cell RNA sequencing provides a high-resolution roadmap for understanding the multicellular compartmentation of specialized metabolism.</title>
        <authorList>
            <person name="Sun S."/>
            <person name="Shen X."/>
            <person name="Li Y."/>
            <person name="Li Y."/>
            <person name="Wang S."/>
            <person name="Li R."/>
            <person name="Zhang H."/>
            <person name="Shen G."/>
            <person name="Guo B."/>
            <person name="Wei J."/>
            <person name="Xu J."/>
            <person name="St-Pierre B."/>
            <person name="Chen S."/>
            <person name="Sun C."/>
        </authorList>
    </citation>
    <scope>NUCLEOTIDE SEQUENCE [LARGE SCALE GENOMIC DNA]</scope>
</reference>
<keyword evidence="2" id="KW-1185">Reference proteome</keyword>
<accession>A0ACC0A7L4</accession>
<dbReference type="EMBL" id="CM044706">
    <property type="protein sequence ID" value="KAI5655998.1"/>
    <property type="molecule type" value="Genomic_DNA"/>
</dbReference>
<evidence type="ECO:0000313" key="1">
    <source>
        <dbReference type="EMBL" id="KAI5655998.1"/>
    </source>
</evidence>
<dbReference type="Proteomes" id="UP001060085">
    <property type="component" value="Linkage Group LG06"/>
</dbReference>
<sequence length="887" mass="100394">MAKSSADDEELRRACEAAIESTRQKVVMSIRVAKSHGTWGKGKLGRGQMAKPRVLAISTKSKAQRTKAFLRVLKYSNGGVLEPAKLYKLKHLSKVEVVTNDPSGCTFMLGFDNLRSQTVSPPQWTMRNVDDRNRLLMCILNICKDVLGRLPKVVGIDVVEMALWAKENTPTITKQRVNVEDGPVETVVAEGDMKVTVERELVSQAEEEDMEALLGTYVMGIGEAEAFSERLKRELQALEAANVHAILENEPLVDEVLQGLESATNCVEDMDEWLGIFNVKLRHMREDIESIETRNNKLEMHSVNNKSLIEELDKLLERLRIPSEHAACLSGGSFDEARMLQNIEACEWLANALRSLEVPNLDPIYANMRSVREKRAELEKLKTTFVRRASDFLRNYFASLVDFMISDKSYFSQRGQLKRPDHADLRYKCRTYARLLQHLKSLDKNCLGSLRKAYCSSLNLLLRREAREFANELRASTKASRNPTVWLEGAAGAAQNVSNADTSTVSEAYAKMLTIFIPLLVDESSFFAHFMCFEVPALVPPGGANGNKGGSADDDDANDDDLGIMDIDENDNKAVRSTGELEALNESLRDLLDGIQEDFYAVVDWAYKIDPLRCISMHGITEKYISGQKADAAGFVRLLLDDLESRISMQFGRFVEEACHQIERNERNVRQMGVLSYIPRFATLATRMEQYIQGQSRDLVDQAYMKFVTIMFVTLDKIAQADPKYSDILLLENYAAFQNSLYDLANVVPTLAKFYHQASESYEQACTRFISTIIYYQFERLFQFARRIEDLMYTITPEEIPFQLGLSKMDLRKVVKASLSGVDKSIGAMYKKLQKNLTSEELLPSLWDKCKKEFLDKYDSFAQLVAKIYPSETIPSVAEMRDLLASM</sequence>